<evidence type="ECO:0000256" key="2">
    <source>
        <dbReference type="ARBA" id="ARBA00022516"/>
    </source>
</evidence>
<dbReference type="NCBIfam" id="TIGR00023">
    <property type="entry name" value="glycerol-3-phosphate 1-O-acyltransferase PlsY"/>
    <property type="match status" value="1"/>
</dbReference>
<feature type="transmembrane region" description="Helical" evidence="10">
    <location>
        <begin position="55"/>
        <end position="76"/>
    </location>
</feature>
<dbReference type="GO" id="GO:0008654">
    <property type="term" value="P:phospholipid biosynthetic process"/>
    <property type="evidence" value="ECO:0007669"/>
    <property type="project" value="UniProtKB-KW"/>
</dbReference>
<keyword evidence="7 10" id="KW-0472">Membrane</keyword>
<proteinExistence type="inferred from homology"/>
<dbReference type="HAMAP" id="MF_01043">
    <property type="entry name" value="PlsY"/>
    <property type="match status" value="1"/>
</dbReference>
<name>A0A6J7KHU5_9ZZZZ</name>
<gene>
    <name evidence="11" type="ORF">UFOPK3789_00895</name>
</gene>
<feature type="transmembrane region" description="Helical" evidence="10">
    <location>
        <begin position="140"/>
        <end position="157"/>
    </location>
</feature>
<evidence type="ECO:0000313" key="11">
    <source>
        <dbReference type="EMBL" id="CAB4954423.1"/>
    </source>
</evidence>
<keyword evidence="6" id="KW-0443">Lipid metabolism</keyword>
<evidence type="ECO:0000256" key="10">
    <source>
        <dbReference type="SAM" id="Phobius"/>
    </source>
</evidence>
<reference evidence="11" key="1">
    <citation type="submission" date="2020-05" db="EMBL/GenBank/DDBJ databases">
        <authorList>
            <person name="Chiriac C."/>
            <person name="Salcher M."/>
            <person name="Ghai R."/>
            <person name="Kavagutti S V."/>
        </authorList>
    </citation>
    <scope>NUCLEOTIDE SEQUENCE</scope>
</reference>
<feature type="transmembrane region" description="Helical" evidence="10">
    <location>
        <begin position="111"/>
        <end position="134"/>
    </location>
</feature>
<keyword evidence="2" id="KW-0444">Lipid biosynthesis</keyword>
<keyword evidence="5 10" id="KW-1133">Transmembrane helix</keyword>
<dbReference type="InterPro" id="IPR003811">
    <property type="entry name" value="G3P_acylTferase_PlsY"/>
</dbReference>
<dbReference type="PANTHER" id="PTHR30309">
    <property type="entry name" value="INNER MEMBRANE PROTEIN YGIH"/>
    <property type="match status" value="1"/>
</dbReference>
<dbReference type="SMART" id="SM01207">
    <property type="entry name" value="G3P_acyltransf"/>
    <property type="match status" value="1"/>
</dbReference>
<dbReference type="AlphaFoldDB" id="A0A6J7KHU5"/>
<dbReference type="EMBL" id="CAFBNL010000046">
    <property type="protein sequence ID" value="CAB4954423.1"/>
    <property type="molecule type" value="Genomic_DNA"/>
</dbReference>
<keyword evidence="4 10" id="KW-0812">Transmembrane</keyword>
<evidence type="ECO:0000256" key="5">
    <source>
        <dbReference type="ARBA" id="ARBA00022989"/>
    </source>
</evidence>
<dbReference type="PANTHER" id="PTHR30309:SF0">
    <property type="entry name" value="GLYCEROL-3-PHOSPHATE ACYLTRANSFERASE-RELATED"/>
    <property type="match status" value="1"/>
</dbReference>
<evidence type="ECO:0000256" key="4">
    <source>
        <dbReference type="ARBA" id="ARBA00022692"/>
    </source>
</evidence>
<evidence type="ECO:0000256" key="3">
    <source>
        <dbReference type="ARBA" id="ARBA00022679"/>
    </source>
</evidence>
<protein>
    <submittedName>
        <fullName evidence="11">Unannotated protein</fullName>
    </submittedName>
</protein>
<keyword evidence="1" id="KW-1003">Cell membrane</keyword>
<evidence type="ECO:0000256" key="9">
    <source>
        <dbReference type="ARBA" id="ARBA00023264"/>
    </source>
</evidence>
<keyword evidence="3" id="KW-0808">Transferase</keyword>
<dbReference type="GO" id="GO:0005886">
    <property type="term" value="C:plasma membrane"/>
    <property type="evidence" value="ECO:0007669"/>
    <property type="project" value="InterPro"/>
</dbReference>
<dbReference type="Pfam" id="PF02660">
    <property type="entry name" value="G3P_acyltransf"/>
    <property type="match status" value="1"/>
</dbReference>
<evidence type="ECO:0000256" key="8">
    <source>
        <dbReference type="ARBA" id="ARBA00023209"/>
    </source>
</evidence>
<sequence>MTTPWIIALLCIPAYFLGTFPTAVMVGKAGGHDVTAEGSGNPGASNVNRILGWRAGLIVLIADAMKGVIAASLGLAVGGRPGGWALGAAAVLGHVLPITRPGKGGKGVATTAGFLSVLYPIFALGFLVAFIIVTRVFKKASIGSLMGCICFPILVALTRPRWEAIATVALSCLIAWRHKANISRLISGNELSTKSPGS</sequence>
<organism evidence="11">
    <name type="scientific">freshwater metagenome</name>
    <dbReference type="NCBI Taxonomy" id="449393"/>
    <lineage>
        <taxon>unclassified sequences</taxon>
        <taxon>metagenomes</taxon>
        <taxon>ecological metagenomes</taxon>
    </lineage>
</organism>
<accession>A0A6J7KHU5</accession>
<feature type="transmembrane region" description="Helical" evidence="10">
    <location>
        <begin position="6"/>
        <end position="26"/>
    </location>
</feature>
<evidence type="ECO:0000256" key="7">
    <source>
        <dbReference type="ARBA" id="ARBA00023136"/>
    </source>
</evidence>
<dbReference type="GO" id="GO:0043772">
    <property type="term" value="F:acyl-phosphate glycerol-3-phosphate acyltransferase activity"/>
    <property type="evidence" value="ECO:0007669"/>
    <property type="project" value="InterPro"/>
</dbReference>
<keyword evidence="8" id="KW-0594">Phospholipid biosynthesis</keyword>
<keyword evidence="9" id="KW-1208">Phospholipid metabolism</keyword>
<evidence type="ECO:0000256" key="6">
    <source>
        <dbReference type="ARBA" id="ARBA00023098"/>
    </source>
</evidence>
<evidence type="ECO:0000256" key="1">
    <source>
        <dbReference type="ARBA" id="ARBA00022475"/>
    </source>
</evidence>